<dbReference type="PANTHER" id="PTHR47424">
    <property type="entry name" value="REGULATORY PROTEIN GAL4"/>
    <property type="match status" value="1"/>
</dbReference>
<dbReference type="EMBL" id="JAKJXO020000023">
    <property type="protein sequence ID" value="KAL1591759.1"/>
    <property type="molecule type" value="Genomic_DNA"/>
</dbReference>
<evidence type="ECO:0000256" key="1">
    <source>
        <dbReference type="ARBA" id="ARBA00023015"/>
    </source>
</evidence>
<dbReference type="InterPro" id="IPR007219">
    <property type="entry name" value="XnlR_reg_dom"/>
</dbReference>
<evidence type="ECO:0000313" key="5">
    <source>
        <dbReference type="EMBL" id="KAL1591759.1"/>
    </source>
</evidence>
<keyword evidence="2" id="KW-0804">Transcription</keyword>
<comment type="caution">
    <text evidence="5">The sequence shown here is derived from an EMBL/GenBank/DDBJ whole genome shotgun (WGS) entry which is preliminary data.</text>
</comment>
<dbReference type="PANTHER" id="PTHR47424:SF5">
    <property type="entry name" value="ZN(II)2CYS6 TRANSCRIPTION FACTOR (EUROFUNG)"/>
    <property type="match status" value="1"/>
</dbReference>
<gene>
    <name evidence="5" type="ORF">SLS60_011758</name>
</gene>
<sequence>MEIVTNFQKEIGSQRLGHKDAHILRLAIATAITHEIHGKNDLSERLIHQVEQDVGKISCAAEVELKDIQIFGMLSLYFCHTEEELFSWRAIGQACRLALEMGLHRKQSLLDNFKRAEERKLAIQVFWVVYELDRRWSFGTSLSFALHDRDIDTPLPELKAYPYLEGMIAYARLCSRVWEALPPYGSASHAIPKETEDYLEFITSNWLDSIPQELQLRHPRLGLALKCQPRLLHRLRTLIYLRGNYLRTLIHRHHVLSPNNINADMASARLVVDIAQDSIQVLVHLNDTSDIHARQQSVYHYYLLSALAVILLAVCHAPSKFAEASRGPFVSAIDLVKEFSRHGTSSRRLMKTIRGILPFAKSLGLHEEAEVPTNEAETSTSTNLHLYPDTATETTNTWCWNGGNLNMGTDISSMPDIFNIGNGLIDLYDAFGTQSLHPDALTDGLGEQSLSEWEIEEISRHFQGLI</sequence>
<accession>A0ABR3QHX2</accession>
<protein>
    <recommendedName>
        <fullName evidence="4">Xylanolytic transcriptional activator regulatory domain-containing protein</fullName>
    </recommendedName>
</protein>
<dbReference type="InterPro" id="IPR051127">
    <property type="entry name" value="Fungal_SecMet_Regulators"/>
</dbReference>
<evidence type="ECO:0000256" key="2">
    <source>
        <dbReference type="ARBA" id="ARBA00023163"/>
    </source>
</evidence>
<proteinExistence type="predicted"/>
<dbReference type="SMART" id="SM00906">
    <property type="entry name" value="Fungal_trans"/>
    <property type="match status" value="1"/>
</dbReference>
<evidence type="ECO:0000259" key="4">
    <source>
        <dbReference type="SMART" id="SM00906"/>
    </source>
</evidence>
<name>A0ABR3QHX2_9PLEO</name>
<evidence type="ECO:0000256" key="3">
    <source>
        <dbReference type="ARBA" id="ARBA00023242"/>
    </source>
</evidence>
<keyword evidence="3" id="KW-0539">Nucleus</keyword>
<feature type="domain" description="Xylanolytic transcriptional activator regulatory" evidence="4">
    <location>
        <begin position="87"/>
        <end position="162"/>
    </location>
</feature>
<dbReference type="CDD" id="cd12148">
    <property type="entry name" value="fungal_TF_MHR"/>
    <property type="match status" value="1"/>
</dbReference>
<keyword evidence="6" id="KW-1185">Reference proteome</keyword>
<keyword evidence="1" id="KW-0805">Transcription regulation</keyword>
<evidence type="ECO:0000313" key="6">
    <source>
        <dbReference type="Proteomes" id="UP001521785"/>
    </source>
</evidence>
<dbReference type="Pfam" id="PF04082">
    <property type="entry name" value="Fungal_trans"/>
    <property type="match status" value="1"/>
</dbReference>
<organism evidence="5 6">
    <name type="scientific">Paraconiothyrium brasiliense</name>
    <dbReference type="NCBI Taxonomy" id="300254"/>
    <lineage>
        <taxon>Eukaryota</taxon>
        <taxon>Fungi</taxon>
        <taxon>Dikarya</taxon>
        <taxon>Ascomycota</taxon>
        <taxon>Pezizomycotina</taxon>
        <taxon>Dothideomycetes</taxon>
        <taxon>Pleosporomycetidae</taxon>
        <taxon>Pleosporales</taxon>
        <taxon>Massarineae</taxon>
        <taxon>Didymosphaeriaceae</taxon>
        <taxon>Paraconiothyrium</taxon>
    </lineage>
</organism>
<reference evidence="5 6" key="1">
    <citation type="submission" date="2024-02" db="EMBL/GenBank/DDBJ databases">
        <title>De novo assembly and annotation of 12 fungi associated with fruit tree decline syndrome in Ontario, Canada.</title>
        <authorList>
            <person name="Sulman M."/>
            <person name="Ellouze W."/>
            <person name="Ilyukhin E."/>
        </authorList>
    </citation>
    <scope>NUCLEOTIDE SEQUENCE [LARGE SCALE GENOMIC DNA]</scope>
    <source>
        <strain evidence="5 6">M42-189</strain>
    </source>
</reference>
<dbReference type="Proteomes" id="UP001521785">
    <property type="component" value="Unassembled WGS sequence"/>
</dbReference>